<dbReference type="KEGG" id="csr:Cspa_c30460"/>
<sequence length="391" mass="44067">MHILIIFTYVNVVIKVQRVYAMRVEKIISELIYIYNTYSSSEKLFELRKKIYLYRQFPYKIQVIAEKLYVPWAIAISEDGSLYFTERSGAIRKIKNEKLLPDPLYLFGTPFVSQGEGGLMGIALDPNFSQNHFVYVMHSFAENHKTYNRIARLIENNDRLLMDKILIDKIPGGQIHNGGRIKIGVDNKLYITTGDSGNPSLAQDPLSTAGKILRINLDGSIPKDNPFPNSPIYSLGHRNPEGLAWNSENVLYESEHGSIAHDEINIIEPGKNYGWPIVEGNEETTTNIIQKPLIQSGNETWAPSGITFISQGPWKNKLLMANLRGQQLILITLDEKGVAVTMVESLLKGEYGRLREVIEGKDGSIFLATSNMDGRGNPNINDDKIIQLTLQ</sequence>
<evidence type="ECO:0000313" key="3">
    <source>
        <dbReference type="Proteomes" id="UP000011728"/>
    </source>
</evidence>
<dbReference type="PANTHER" id="PTHR19328">
    <property type="entry name" value="HEDGEHOG-INTERACTING PROTEIN"/>
    <property type="match status" value="1"/>
</dbReference>
<name>M1MZM2_9CLOT</name>
<dbReference type="STRING" id="36745.CLSAP_27830"/>
<proteinExistence type="predicted"/>
<protein>
    <submittedName>
        <fullName evidence="2">Glucose/sorbosone dehydrogenase</fullName>
    </submittedName>
</protein>
<dbReference type="Proteomes" id="UP000011728">
    <property type="component" value="Chromosome"/>
</dbReference>
<dbReference type="InterPro" id="IPR012938">
    <property type="entry name" value="Glc/Sorbosone_DH"/>
</dbReference>
<dbReference type="HOGENOM" id="CLU_012253_0_0_9"/>
<gene>
    <name evidence="2" type="ORF">Cspa_c30460</name>
</gene>
<dbReference type="PANTHER" id="PTHR19328:SF13">
    <property type="entry name" value="HIPL1 PROTEIN"/>
    <property type="match status" value="1"/>
</dbReference>
<accession>M1MZM2</accession>
<dbReference type="PATRIC" id="fig|931276.5.peg.3063"/>
<keyword evidence="3" id="KW-1185">Reference proteome</keyword>
<dbReference type="AlphaFoldDB" id="M1MZM2"/>
<feature type="domain" description="Glucose/Sorbosone dehydrogenase" evidence="1">
    <location>
        <begin position="70"/>
        <end position="375"/>
    </location>
</feature>
<dbReference type="eggNOG" id="COG2133">
    <property type="taxonomic scope" value="Bacteria"/>
</dbReference>
<evidence type="ECO:0000313" key="2">
    <source>
        <dbReference type="EMBL" id="AGF56807.1"/>
    </source>
</evidence>
<dbReference type="InterPro" id="IPR011041">
    <property type="entry name" value="Quinoprot_gluc/sorb_DH_b-prop"/>
</dbReference>
<evidence type="ECO:0000259" key="1">
    <source>
        <dbReference type="Pfam" id="PF07995"/>
    </source>
</evidence>
<dbReference type="EMBL" id="CP004121">
    <property type="protein sequence ID" value="AGF56807.1"/>
    <property type="molecule type" value="Genomic_DNA"/>
</dbReference>
<dbReference type="InterPro" id="IPR011042">
    <property type="entry name" value="6-blade_b-propeller_TolB-like"/>
</dbReference>
<dbReference type="SUPFAM" id="SSF50952">
    <property type="entry name" value="Soluble quinoprotein glucose dehydrogenase"/>
    <property type="match status" value="1"/>
</dbReference>
<reference evidence="2 3" key="1">
    <citation type="submission" date="2013-02" db="EMBL/GenBank/DDBJ databases">
        <title>Genome sequence of Clostridium saccharoperbutylacetonicum N1-4(HMT).</title>
        <authorList>
            <person name="Poehlein A."/>
            <person name="Daniel R."/>
        </authorList>
    </citation>
    <scope>NUCLEOTIDE SEQUENCE [LARGE SCALE GENOMIC DNA]</scope>
    <source>
        <strain evidence="3">N1-4(HMT)</strain>
    </source>
</reference>
<dbReference type="Gene3D" id="2.120.10.30">
    <property type="entry name" value="TolB, C-terminal domain"/>
    <property type="match status" value="1"/>
</dbReference>
<organism evidence="2 3">
    <name type="scientific">Clostridium saccharoperbutylacetonicum N1-4(HMT)</name>
    <dbReference type="NCBI Taxonomy" id="931276"/>
    <lineage>
        <taxon>Bacteria</taxon>
        <taxon>Bacillati</taxon>
        <taxon>Bacillota</taxon>
        <taxon>Clostridia</taxon>
        <taxon>Eubacteriales</taxon>
        <taxon>Clostridiaceae</taxon>
        <taxon>Clostridium</taxon>
    </lineage>
</organism>
<dbReference type="Pfam" id="PF07995">
    <property type="entry name" value="GSDH"/>
    <property type="match status" value="1"/>
</dbReference>